<reference evidence="7 8" key="1">
    <citation type="submission" date="2024-04" db="EMBL/GenBank/DDBJ databases">
        <title>genome sequences of Mucor flavus KT1a and Helicostylum pulchrum KT1b strains isolated from the surface of a dry-aged beef.</title>
        <authorList>
            <person name="Toyotome T."/>
            <person name="Hosono M."/>
            <person name="Torimaru M."/>
            <person name="Fukuda K."/>
            <person name="Mikami N."/>
        </authorList>
    </citation>
    <scope>NUCLEOTIDE SEQUENCE [LARGE SCALE GENOMIC DNA]</scope>
    <source>
        <strain evidence="7 8">KT1a</strain>
    </source>
</reference>
<feature type="compositionally biased region" description="Acidic residues" evidence="5">
    <location>
        <begin position="250"/>
        <end position="262"/>
    </location>
</feature>
<feature type="region of interest" description="Disordered" evidence="5">
    <location>
        <begin position="244"/>
        <end position="263"/>
    </location>
</feature>
<name>A0ABP9ZC26_9FUNG</name>
<dbReference type="InterPro" id="IPR034138">
    <property type="entry name" value="NOP8_RRM"/>
</dbReference>
<dbReference type="PANTHER" id="PTHR48029:SF1">
    <property type="entry name" value="NUCLEOLAR PROTEIN 8"/>
    <property type="match status" value="1"/>
</dbReference>
<dbReference type="PANTHER" id="PTHR48029">
    <property type="entry name" value="NUCLEOLAR PROTEIN 8"/>
    <property type="match status" value="1"/>
</dbReference>
<evidence type="ECO:0000256" key="1">
    <source>
        <dbReference type="ARBA" id="ARBA00004604"/>
    </source>
</evidence>
<keyword evidence="2 4" id="KW-0694">RNA-binding</keyword>
<dbReference type="Proteomes" id="UP001473302">
    <property type="component" value="Unassembled WGS sequence"/>
</dbReference>
<keyword evidence="3" id="KW-0539">Nucleus</keyword>
<comment type="subcellular location">
    <subcellularLocation>
        <location evidence="1">Nucleus</location>
        <location evidence="1">Nucleolus</location>
    </subcellularLocation>
</comment>
<evidence type="ECO:0000256" key="3">
    <source>
        <dbReference type="ARBA" id="ARBA00023242"/>
    </source>
</evidence>
<feature type="region of interest" description="Disordered" evidence="5">
    <location>
        <begin position="461"/>
        <end position="486"/>
    </location>
</feature>
<dbReference type="Gene3D" id="3.30.70.330">
    <property type="match status" value="1"/>
</dbReference>
<evidence type="ECO:0000256" key="5">
    <source>
        <dbReference type="SAM" id="MobiDB-lite"/>
    </source>
</evidence>
<organism evidence="7 8">
    <name type="scientific">Mucor flavus</name>
    <dbReference type="NCBI Taxonomy" id="439312"/>
    <lineage>
        <taxon>Eukaryota</taxon>
        <taxon>Fungi</taxon>
        <taxon>Fungi incertae sedis</taxon>
        <taxon>Mucoromycota</taxon>
        <taxon>Mucoromycotina</taxon>
        <taxon>Mucoromycetes</taxon>
        <taxon>Mucorales</taxon>
        <taxon>Mucorineae</taxon>
        <taxon>Mucoraceae</taxon>
        <taxon>Mucor</taxon>
    </lineage>
</organism>
<accession>A0ABP9ZC26</accession>
<feature type="domain" description="RRM" evidence="6">
    <location>
        <begin position="39"/>
        <end position="117"/>
    </location>
</feature>
<keyword evidence="8" id="KW-1185">Reference proteome</keyword>
<dbReference type="PROSITE" id="PS50102">
    <property type="entry name" value="RRM"/>
    <property type="match status" value="1"/>
</dbReference>
<proteinExistence type="predicted"/>
<dbReference type="SMART" id="SM00360">
    <property type="entry name" value="RRM"/>
    <property type="match status" value="1"/>
</dbReference>
<protein>
    <recommendedName>
        <fullName evidence="6">RRM domain-containing protein</fullName>
    </recommendedName>
</protein>
<dbReference type="InterPro" id="IPR035979">
    <property type="entry name" value="RBD_domain_sf"/>
</dbReference>
<evidence type="ECO:0000313" key="7">
    <source>
        <dbReference type="EMBL" id="GAA5816670.1"/>
    </source>
</evidence>
<gene>
    <name evidence="7" type="ORF">MFLAVUS_010200</name>
</gene>
<dbReference type="EMBL" id="BAABUK010000033">
    <property type="protein sequence ID" value="GAA5816670.1"/>
    <property type="molecule type" value="Genomic_DNA"/>
</dbReference>
<dbReference type="InterPro" id="IPR012677">
    <property type="entry name" value="Nucleotide-bd_a/b_plait_sf"/>
</dbReference>
<dbReference type="CDD" id="cd12226">
    <property type="entry name" value="RRM_NOL8"/>
    <property type="match status" value="1"/>
</dbReference>
<sequence>MSEVEKTPVVEKTEEGEKTKVVENPVVEKKEVPTGPVDKKIFIGGLTASVTENEIKERFSKFGRVDSVSVAKNAEGECRGFAHMHIFTTAKQWDSCLSVYNGAKWRGQELKLEEAKPDWKERFKERQEKIKEQEEKKKKRLLRWNDSEGFHAKDMTPVTDNNMGTRKGWKRGRYGRAIAVMRLKKNDGTKFVFEPTHYKNNLTKLYNIGVRMKPVSQLITSLSDDEEDMDEESRWPKLRRLSTDKQQMSYDDDEEEYEQDENTEYKMTDDEKRRFAMENMFEQQNAKKEMLRKSLAEERDNHINFDNDDEDIKVDEAFSMDIDQEEQENEPKEPVESKKWMFDSDEESEGELDIQINPVLEGEAGRKRLELQKKFKGDERFKLGEDFIEESEKIAKKKNVGDAISQELDADKNQAMDVLNSMFGERRVDTRVQHRNTAWSTPARFDPDADDSSKYLADQKKEEYHNAKSDNEDDNNDDIFNTPRKPESAIPVVSTEKHFEVNTNLKPLFGDVEEAPFTLFGGDDNKPVETKPLFAKRPHEEFASNFIPKKEEGRLGLGVMFFFHLDDPGLMKKSCYSYDPAGVFQQNVEERDSYESKWRTQRPVIKEILKKRQKNAAKNQKKRSTRDLK</sequence>
<dbReference type="SUPFAM" id="SSF54928">
    <property type="entry name" value="RNA-binding domain, RBD"/>
    <property type="match status" value="1"/>
</dbReference>
<evidence type="ECO:0000256" key="2">
    <source>
        <dbReference type="ARBA" id="ARBA00022884"/>
    </source>
</evidence>
<evidence type="ECO:0000313" key="8">
    <source>
        <dbReference type="Proteomes" id="UP001473302"/>
    </source>
</evidence>
<evidence type="ECO:0000259" key="6">
    <source>
        <dbReference type="PROSITE" id="PS50102"/>
    </source>
</evidence>
<evidence type="ECO:0000256" key="4">
    <source>
        <dbReference type="PROSITE-ProRule" id="PRU00176"/>
    </source>
</evidence>
<feature type="compositionally biased region" description="Basic and acidic residues" evidence="5">
    <location>
        <begin position="461"/>
        <end position="470"/>
    </location>
</feature>
<dbReference type="InterPro" id="IPR000504">
    <property type="entry name" value="RRM_dom"/>
</dbReference>
<dbReference type="Pfam" id="PF00076">
    <property type="entry name" value="RRM_1"/>
    <property type="match status" value="1"/>
</dbReference>
<comment type="caution">
    <text evidence="7">The sequence shown here is derived from an EMBL/GenBank/DDBJ whole genome shotgun (WGS) entry which is preliminary data.</text>
</comment>